<evidence type="ECO:0000313" key="3">
    <source>
        <dbReference type="Proteomes" id="UP000316778"/>
    </source>
</evidence>
<dbReference type="EMBL" id="VLLG01000003">
    <property type="protein sequence ID" value="TWI89208.1"/>
    <property type="molecule type" value="Genomic_DNA"/>
</dbReference>
<keyword evidence="1" id="KW-0812">Transmembrane</keyword>
<keyword evidence="3" id="KW-1185">Reference proteome</keyword>
<evidence type="ECO:0000313" key="2">
    <source>
        <dbReference type="EMBL" id="TWI89208.1"/>
    </source>
</evidence>
<gene>
    <name evidence="2" type="ORF">LX66_3302</name>
</gene>
<sequence length="42" mass="5202">MENLKKRSRSEEHVYTYFIYRSLMTFFIFCALLSMCFFTLYA</sequence>
<proteinExistence type="predicted"/>
<name>A0A562T7L5_CHIJA</name>
<dbReference type="Proteomes" id="UP000316778">
    <property type="component" value="Unassembled WGS sequence"/>
</dbReference>
<evidence type="ECO:0000256" key="1">
    <source>
        <dbReference type="SAM" id="Phobius"/>
    </source>
</evidence>
<comment type="caution">
    <text evidence="2">The sequence shown here is derived from an EMBL/GenBank/DDBJ whole genome shotgun (WGS) entry which is preliminary data.</text>
</comment>
<keyword evidence="1" id="KW-0472">Membrane</keyword>
<protein>
    <submittedName>
        <fullName evidence="2">Uncharacterized protein</fullName>
    </submittedName>
</protein>
<accession>A0A562T7L5</accession>
<organism evidence="2 3">
    <name type="scientific">Chitinophaga japonensis</name>
    <name type="common">Flexibacter japonensis</name>
    <dbReference type="NCBI Taxonomy" id="104662"/>
    <lineage>
        <taxon>Bacteria</taxon>
        <taxon>Pseudomonadati</taxon>
        <taxon>Bacteroidota</taxon>
        <taxon>Chitinophagia</taxon>
        <taxon>Chitinophagales</taxon>
        <taxon>Chitinophagaceae</taxon>
        <taxon>Chitinophaga</taxon>
    </lineage>
</organism>
<dbReference type="AlphaFoldDB" id="A0A562T7L5"/>
<feature type="transmembrane region" description="Helical" evidence="1">
    <location>
        <begin position="20"/>
        <end position="41"/>
    </location>
</feature>
<reference evidence="2 3" key="1">
    <citation type="journal article" date="2013" name="Stand. Genomic Sci.">
        <title>Genomic Encyclopedia of Type Strains, Phase I: The one thousand microbial genomes (KMG-I) project.</title>
        <authorList>
            <person name="Kyrpides N.C."/>
            <person name="Woyke T."/>
            <person name="Eisen J.A."/>
            <person name="Garrity G."/>
            <person name="Lilburn T.G."/>
            <person name="Beck B.J."/>
            <person name="Whitman W.B."/>
            <person name="Hugenholtz P."/>
            <person name="Klenk H.P."/>
        </authorList>
    </citation>
    <scope>NUCLEOTIDE SEQUENCE [LARGE SCALE GENOMIC DNA]</scope>
    <source>
        <strain evidence="2 3">DSM 13484</strain>
    </source>
</reference>
<keyword evidence="1" id="KW-1133">Transmembrane helix</keyword>